<reference evidence="3 4" key="1">
    <citation type="submission" date="2019-07" db="EMBL/GenBank/DDBJ databases">
        <title>Whole genome shotgun sequence of Chitinophaga cymbidii NBRC 109752.</title>
        <authorList>
            <person name="Hosoyama A."/>
            <person name="Uohara A."/>
            <person name="Ohji S."/>
            <person name="Ichikawa N."/>
        </authorList>
    </citation>
    <scope>NUCLEOTIDE SEQUENCE [LARGE SCALE GENOMIC DNA]</scope>
    <source>
        <strain evidence="3 4">NBRC 109752</strain>
    </source>
</reference>
<name>A0A512REJ3_9BACT</name>
<feature type="signal peptide" evidence="1">
    <location>
        <begin position="1"/>
        <end position="19"/>
    </location>
</feature>
<dbReference type="Pfam" id="PF10988">
    <property type="entry name" value="DUF2807"/>
    <property type="match status" value="1"/>
</dbReference>
<gene>
    <name evidence="3" type="ORF">CCY01nite_03860</name>
</gene>
<dbReference type="PANTHER" id="PTHR39200">
    <property type="entry name" value="HYPOTHETICAL EXPORTED PROTEIN"/>
    <property type="match status" value="1"/>
</dbReference>
<evidence type="ECO:0000313" key="3">
    <source>
        <dbReference type="EMBL" id="GEP94126.1"/>
    </source>
</evidence>
<evidence type="ECO:0000313" key="4">
    <source>
        <dbReference type="Proteomes" id="UP000321436"/>
    </source>
</evidence>
<evidence type="ECO:0000256" key="1">
    <source>
        <dbReference type="SAM" id="SignalP"/>
    </source>
</evidence>
<feature type="chain" id="PRO_5022040409" evidence="1">
    <location>
        <begin position="20"/>
        <end position="237"/>
    </location>
</feature>
<organism evidence="3 4">
    <name type="scientific">Chitinophaga cymbidii</name>
    <dbReference type="NCBI Taxonomy" id="1096750"/>
    <lineage>
        <taxon>Bacteria</taxon>
        <taxon>Pseudomonadati</taxon>
        <taxon>Bacteroidota</taxon>
        <taxon>Chitinophagia</taxon>
        <taxon>Chitinophagales</taxon>
        <taxon>Chitinophagaceae</taxon>
        <taxon>Chitinophaga</taxon>
    </lineage>
</organism>
<comment type="caution">
    <text evidence="3">The sequence shown here is derived from an EMBL/GenBank/DDBJ whole genome shotgun (WGS) entry which is preliminary data.</text>
</comment>
<evidence type="ECO:0000259" key="2">
    <source>
        <dbReference type="Pfam" id="PF10988"/>
    </source>
</evidence>
<dbReference type="PROSITE" id="PS51257">
    <property type="entry name" value="PROKAR_LIPOPROTEIN"/>
    <property type="match status" value="1"/>
</dbReference>
<feature type="domain" description="Putative auto-transporter adhesin head GIN" evidence="2">
    <location>
        <begin position="39"/>
        <end position="222"/>
    </location>
</feature>
<dbReference type="RefSeq" id="WP_146857618.1">
    <property type="nucleotide sequence ID" value="NZ_BKAU01000001.1"/>
</dbReference>
<dbReference type="Gene3D" id="2.160.20.120">
    <property type="match status" value="1"/>
</dbReference>
<dbReference type="Proteomes" id="UP000321436">
    <property type="component" value="Unassembled WGS sequence"/>
</dbReference>
<keyword evidence="4" id="KW-1185">Reference proteome</keyword>
<protein>
    <submittedName>
        <fullName evidence="3">DUF2807 domain-containing protein</fullName>
    </submittedName>
</protein>
<sequence length="237" mass="24877">MKAQLKYFLLSLLVTPAFTACDTVSGSGNVIQEERPVGAFSQVSVEGSMNVIITKAAASAAKIEAEDNLLPYIELELQGDELVVRFKRNTNIRSHQPVKVFLSTNDLEEIDLSGSGNVELQGVFTSPNAMHVDLSGSGNITGAVNAPEVEIDLSGSGNVTLKGETRDVDIDLAGSGNCRAEELLAENASVNIAGSGDVRIYASRNIKANIIGSGGVAYKGEPAIQLNKVGSGSVRKL</sequence>
<dbReference type="PANTHER" id="PTHR39200:SF1">
    <property type="entry name" value="AUTO-TRANSPORTER ADHESIN HEAD GIN DOMAIN-CONTAINING PROTEIN-RELATED"/>
    <property type="match status" value="1"/>
</dbReference>
<proteinExistence type="predicted"/>
<keyword evidence="1" id="KW-0732">Signal</keyword>
<dbReference type="AlphaFoldDB" id="A0A512REJ3"/>
<accession>A0A512REJ3</accession>
<dbReference type="InterPro" id="IPR021255">
    <property type="entry name" value="DUF2807"/>
</dbReference>
<dbReference type="OrthoDB" id="1014513at2"/>
<dbReference type="EMBL" id="BKAU01000001">
    <property type="protein sequence ID" value="GEP94126.1"/>
    <property type="molecule type" value="Genomic_DNA"/>
</dbReference>